<dbReference type="PANTHER" id="PTHR24012">
    <property type="entry name" value="RNA BINDING PROTEIN"/>
    <property type="match status" value="1"/>
</dbReference>
<dbReference type="InterPro" id="IPR012677">
    <property type="entry name" value="Nucleotide-bd_a/b_plait_sf"/>
</dbReference>
<accession>A0A4W5QZN2</accession>
<proteinExistence type="inferred from homology"/>
<dbReference type="SUPFAM" id="SSF54928">
    <property type="entry name" value="RNA-binding domain, RBD"/>
    <property type="match status" value="2"/>
</dbReference>
<dbReference type="FunFam" id="3.30.70.330:FF:000010">
    <property type="entry name" value="CUGBP Elav-like family member 4 isoform 3"/>
    <property type="match status" value="1"/>
</dbReference>
<dbReference type="SMART" id="SM00360">
    <property type="entry name" value="RRM"/>
    <property type="match status" value="3"/>
</dbReference>
<evidence type="ECO:0000256" key="3">
    <source>
        <dbReference type="ARBA" id="ARBA00009621"/>
    </source>
</evidence>
<dbReference type="PROSITE" id="PS50102">
    <property type="entry name" value="RRM"/>
    <property type="match status" value="3"/>
</dbReference>
<keyword evidence="8" id="KW-0539">Nucleus</keyword>
<reference evidence="11" key="3">
    <citation type="submission" date="2025-09" db="UniProtKB">
        <authorList>
            <consortium name="Ensembl"/>
        </authorList>
    </citation>
    <scope>IDENTIFICATION</scope>
</reference>
<evidence type="ECO:0000256" key="7">
    <source>
        <dbReference type="ARBA" id="ARBA00022884"/>
    </source>
</evidence>
<feature type="domain" description="RRM" evidence="10">
    <location>
        <begin position="95"/>
        <end position="175"/>
    </location>
</feature>
<dbReference type="GO" id="GO:0006397">
    <property type="term" value="P:mRNA processing"/>
    <property type="evidence" value="ECO:0007669"/>
    <property type="project" value="UniProtKB-KW"/>
</dbReference>
<comment type="subcellular location">
    <subcellularLocation>
        <location evidence="2">Cytoplasm</location>
    </subcellularLocation>
    <subcellularLocation>
        <location evidence="1">Nucleus</location>
    </subcellularLocation>
</comment>
<keyword evidence="7 9" id="KW-0694">RNA-binding</keyword>
<dbReference type="Gene3D" id="3.30.70.330">
    <property type="match status" value="3"/>
</dbReference>
<reference evidence="11" key="2">
    <citation type="submission" date="2025-08" db="UniProtKB">
        <authorList>
            <consortium name="Ensembl"/>
        </authorList>
    </citation>
    <scope>IDENTIFICATION</scope>
</reference>
<keyword evidence="6" id="KW-0677">Repeat</keyword>
<protein>
    <submittedName>
        <fullName evidence="11">Cugbp, Elav-like family member 3a</fullName>
    </submittedName>
</protein>
<evidence type="ECO:0000313" key="11">
    <source>
        <dbReference type="Ensembl" id="ENSHHUP00000083156.1"/>
    </source>
</evidence>
<evidence type="ECO:0000256" key="2">
    <source>
        <dbReference type="ARBA" id="ARBA00004496"/>
    </source>
</evidence>
<evidence type="ECO:0000313" key="12">
    <source>
        <dbReference type="Proteomes" id="UP000314982"/>
    </source>
</evidence>
<organism evidence="11 12">
    <name type="scientific">Hucho hucho</name>
    <name type="common">huchen</name>
    <dbReference type="NCBI Taxonomy" id="62062"/>
    <lineage>
        <taxon>Eukaryota</taxon>
        <taxon>Metazoa</taxon>
        <taxon>Chordata</taxon>
        <taxon>Craniata</taxon>
        <taxon>Vertebrata</taxon>
        <taxon>Euteleostomi</taxon>
        <taxon>Actinopterygii</taxon>
        <taxon>Neopterygii</taxon>
        <taxon>Teleostei</taxon>
        <taxon>Protacanthopterygii</taxon>
        <taxon>Salmoniformes</taxon>
        <taxon>Salmonidae</taxon>
        <taxon>Salmoninae</taxon>
        <taxon>Hucho</taxon>
    </lineage>
</organism>
<dbReference type="InterPro" id="IPR000504">
    <property type="entry name" value="RRM_dom"/>
</dbReference>
<dbReference type="Pfam" id="PF00076">
    <property type="entry name" value="RRM_1"/>
    <property type="match status" value="3"/>
</dbReference>
<keyword evidence="5" id="KW-0507">mRNA processing</keyword>
<dbReference type="CDD" id="cd12632">
    <property type="entry name" value="RRM1_CELF3_4_5_6"/>
    <property type="match status" value="1"/>
</dbReference>
<dbReference type="GO" id="GO:0005737">
    <property type="term" value="C:cytoplasm"/>
    <property type="evidence" value="ECO:0007669"/>
    <property type="project" value="UniProtKB-SubCell"/>
</dbReference>
<keyword evidence="4" id="KW-0963">Cytoplasm</keyword>
<evidence type="ECO:0000256" key="8">
    <source>
        <dbReference type="ARBA" id="ARBA00023242"/>
    </source>
</evidence>
<comment type="similarity">
    <text evidence="3">Belongs to the CELF/BRUNOL family.</text>
</comment>
<evidence type="ECO:0000256" key="4">
    <source>
        <dbReference type="ARBA" id="ARBA00022490"/>
    </source>
</evidence>
<evidence type="ECO:0000256" key="6">
    <source>
        <dbReference type="ARBA" id="ARBA00022737"/>
    </source>
</evidence>
<keyword evidence="12" id="KW-1185">Reference proteome</keyword>
<evidence type="ECO:0000259" key="10">
    <source>
        <dbReference type="PROSITE" id="PS50102"/>
    </source>
</evidence>
<dbReference type="InterPro" id="IPR034648">
    <property type="entry name" value="CELF3/4/5/6_RRM1"/>
</dbReference>
<dbReference type="InterPro" id="IPR035979">
    <property type="entry name" value="RBD_domain_sf"/>
</dbReference>
<dbReference type="FunFam" id="3.30.70.330:FF:000148">
    <property type="entry name" value="Putative CUGBP Elav-like family member 3"/>
    <property type="match status" value="1"/>
</dbReference>
<reference evidence="12" key="1">
    <citation type="submission" date="2018-06" db="EMBL/GenBank/DDBJ databases">
        <title>Genome assembly of Danube salmon.</title>
        <authorList>
            <person name="Macqueen D.J."/>
            <person name="Gundappa M.K."/>
        </authorList>
    </citation>
    <scope>NUCLEOTIDE SEQUENCE [LARGE SCALE GENOMIC DNA]</scope>
</reference>
<dbReference type="Ensembl" id="ENSHHUT00000085779.1">
    <property type="protein sequence ID" value="ENSHHUP00000083156.1"/>
    <property type="gene ID" value="ENSHHUG00000048275.1"/>
</dbReference>
<dbReference type="CDD" id="cd12635">
    <property type="entry name" value="RRM2_CELF3_4_5_6"/>
    <property type="match status" value="1"/>
</dbReference>
<dbReference type="AlphaFoldDB" id="A0A4W5QZN2"/>
<feature type="domain" description="RRM" evidence="10">
    <location>
        <begin position="7"/>
        <end position="88"/>
    </location>
</feature>
<sequence>MKEADAIKLFIGQIPRNLEEKDLKPIFEQFGKIYELTVIKDKYTGMHKGCAFLTYCERESALKAQNALHEQKTLPGMNRPIQVKPADSEGRGEDRKLFVGMLGKQQSDADVRKMFEEFGSIEECTVLRGPDGTSKGCAFVKYQNNPEAAAAINTLHGSRTLPGASSSLVVKFADSEKERGIRRMQQVASQLGVISPMTLHLGAYNAYTQLVQQQALVAQSAYLSPVSTITMQQLAALNPSSLIATPIASLTTSGTSTPPNMAATPVPALPPPLNYPPVPAPPNGQPASETLYTNGVHSYQAQSPVLDPIQQAYAGMQHYTATYPAAYGMVGQPFPHQHTMLAQQHQQPQQLQQREGPEGCNIFIYHLPQEFTDSEMLQMFIPFGNVISAKVFVDRATNQSKCFGFVSFDNPSSAQTAIQAMNGFQIGMKRLKVQLKRPKDANRPY</sequence>
<dbReference type="GeneTree" id="ENSGT00940000154716"/>
<feature type="domain" description="RRM" evidence="10">
    <location>
        <begin position="360"/>
        <end position="438"/>
    </location>
</feature>
<dbReference type="Proteomes" id="UP000314982">
    <property type="component" value="Unassembled WGS sequence"/>
</dbReference>
<evidence type="ECO:0000256" key="5">
    <source>
        <dbReference type="ARBA" id="ARBA00022664"/>
    </source>
</evidence>
<dbReference type="CDD" id="cd12639">
    <property type="entry name" value="RRM3_CELF3_4_5_6"/>
    <property type="match status" value="1"/>
</dbReference>
<evidence type="ECO:0000256" key="1">
    <source>
        <dbReference type="ARBA" id="ARBA00004123"/>
    </source>
</evidence>
<evidence type="ECO:0000256" key="9">
    <source>
        <dbReference type="PROSITE-ProRule" id="PRU00176"/>
    </source>
</evidence>
<dbReference type="FunFam" id="3.30.70.330:FF:000007">
    <property type="entry name" value="CUGBP Elav-like family member 4 isoform 3"/>
    <property type="match status" value="1"/>
</dbReference>
<dbReference type="GO" id="GO:0003723">
    <property type="term" value="F:RNA binding"/>
    <property type="evidence" value="ECO:0007669"/>
    <property type="project" value="UniProtKB-UniRule"/>
</dbReference>
<dbReference type="GO" id="GO:0005634">
    <property type="term" value="C:nucleus"/>
    <property type="evidence" value="ECO:0007669"/>
    <property type="project" value="UniProtKB-SubCell"/>
</dbReference>
<name>A0A4W5QZN2_9TELE</name>